<dbReference type="Proteomes" id="UP001551695">
    <property type="component" value="Unassembled WGS sequence"/>
</dbReference>
<reference evidence="1 2" key="1">
    <citation type="submission" date="2024-06" db="EMBL/GenBank/DDBJ databases">
        <title>The Natural Products Discovery Center: Release of the First 8490 Sequenced Strains for Exploring Actinobacteria Biosynthetic Diversity.</title>
        <authorList>
            <person name="Kalkreuter E."/>
            <person name="Kautsar S.A."/>
            <person name="Yang D."/>
            <person name="Bader C.D."/>
            <person name="Teijaro C.N."/>
            <person name="Fluegel L."/>
            <person name="Davis C.M."/>
            <person name="Simpson J.R."/>
            <person name="Lauterbach L."/>
            <person name="Steele A.D."/>
            <person name="Gui C."/>
            <person name="Meng S."/>
            <person name="Li G."/>
            <person name="Viehrig K."/>
            <person name="Ye F."/>
            <person name="Su P."/>
            <person name="Kiefer A.F."/>
            <person name="Nichols A."/>
            <person name="Cepeda A.J."/>
            <person name="Yan W."/>
            <person name="Fan B."/>
            <person name="Jiang Y."/>
            <person name="Adhikari A."/>
            <person name="Zheng C.-J."/>
            <person name="Schuster L."/>
            <person name="Cowan T.M."/>
            <person name="Smanski M.J."/>
            <person name="Chevrette M.G."/>
            <person name="De Carvalho L.P.S."/>
            <person name="Shen B."/>
        </authorList>
    </citation>
    <scope>NUCLEOTIDE SEQUENCE [LARGE SCALE GENOMIC DNA]</scope>
    <source>
        <strain evidence="1 2">NPDC050403</strain>
    </source>
</reference>
<dbReference type="InterPro" id="IPR029068">
    <property type="entry name" value="Glyas_Bleomycin-R_OHBP_Dase"/>
</dbReference>
<gene>
    <name evidence="1" type="ORF">AB0I48_12610</name>
</gene>
<protein>
    <submittedName>
        <fullName evidence="1">VOC family protein</fullName>
    </submittedName>
</protein>
<evidence type="ECO:0000313" key="1">
    <source>
        <dbReference type="EMBL" id="MEV0708401.1"/>
    </source>
</evidence>
<keyword evidence="2" id="KW-1185">Reference proteome</keyword>
<dbReference type="Pfam" id="PF13669">
    <property type="entry name" value="Glyoxalase_4"/>
    <property type="match status" value="1"/>
</dbReference>
<name>A0ABV3FSI8_9NOCA</name>
<dbReference type="SUPFAM" id="SSF54593">
    <property type="entry name" value="Glyoxalase/Bleomycin resistance protein/Dihydroxybiphenyl dioxygenase"/>
    <property type="match status" value="1"/>
</dbReference>
<accession>A0ABV3FSI8</accession>
<comment type="caution">
    <text evidence="1">The sequence shown here is derived from an EMBL/GenBank/DDBJ whole genome shotgun (WGS) entry which is preliminary data.</text>
</comment>
<dbReference type="RefSeq" id="WP_357783128.1">
    <property type="nucleotide sequence ID" value="NZ_JBFAKC010000005.1"/>
</dbReference>
<proteinExistence type="predicted"/>
<dbReference type="EMBL" id="JBFAKC010000005">
    <property type="protein sequence ID" value="MEV0708401.1"/>
    <property type="molecule type" value="Genomic_DNA"/>
</dbReference>
<evidence type="ECO:0000313" key="2">
    <source>
        <dbReference type="Proteomes" id="UP001551695"/>
    </source>
</evidence>
<organism evidence="1 2">
    <name type="scientific">Nocardia aurea</name>
    <dbReference type="NCBI Taxonomy" id="2144174"/>
    <lineage>
        <taxon>Bacteria</taxon>
        <taxon>Bacillati</taxon>
        <taxon>Actinomycetota</taxon>
        <taxon>Actinomycetes</taxon>
        <taxon>Mycobacteriales</taxon>
        <taxon>Nocardiaceae</taxon>
        <taxon>Nocardia</taxon>
    </lineage>
</organism>
<dbReference type="Gene3D" id="3.10.180.10">
    <property type="entry name" value="2,3-Dihydroxybiphenyl 1,2-Dioxygenase, domain 1"/>
    <property type="match status" value="1"/>
</dbReference>
<sequence>MTAIPHLPFDPTGPSTGPRMFQIGYVVEDLFAAAAEWARIYEVGPFHIMPRVRADCAYRGGAGTLDIRIGIAQTGPVQIELIQPYSSGPSVFRDLRERYGRPESGVHHLATLTARYDDTKARYDGFGYELACEIDTARQRVAFYDTVADFGYFTEVVEEKPSFLANLEKIATTCANWDGSDPIRILTREGYTTPPEGSE</sequence>